<keyword evidence="1" id="KW-0812">Transmembrane</keyword>
<evidence type="ECO:0000256" key="1">
    <source>
        <dbReference type="SAM" id="Phobius"/>
    </source>
</evidence>
<evidence type="ECO:0000313" key="3">
    <source>
        <dbReference type="Proteomes" id="UP000711407"/>
    </source>
</evidence>
<reference evidence="2" key="1">
    <citation type="journal article" date="2021" name="PeerJ">
        <title>Extensive microbial diversity within the chicken gut microbiome revealed by metagenomics and culture.</title>
        <authorList>
            <person name="Gilroy R."/>
            <person name="Ravi A."/>
            <person name="Getino M."/>
            <person name="Pursley I."/>
            <person name="Horton D.L."/>
            <person name="Alikhan N.F."/>
            <person name="Baker D."/>
            <person name="Gharbi K."/>
            <person name="Hall N."/>
            <person name="Watson M."/>
            <person name="Adriaenssens E.M."/>
            <person name="Foster-Nyarko E."/>
            <person name="Jarju S."/>
            <person name="Secka A."/>
            <person name="Antonio M."/>
            <person name="Oren A."/>
            <person name="Chaudhuri R.R."/>
            <person name="La Ragione R."/>
            <person name="Hildebrand F."/>
            <person name="Pallen M.J."/>
        </authorList>
    </citation>
    <scope>NUCLEOTIDE SEQUENCE</scope>
    <source>
        <strain evidence="2">4100</strain>
    </source>
</reference>
<protein>
    <submittedName>
        <fullName evidence="2">Uncharacterized protein</fullName>
    </submittedName>
</protein>
<keyword evidence="1" id="KW-1133">Transmembrane helix</keyword>
<comment type="caution">
    <text evidence="2">The sequence shown here is derived from an EMBL/GenBank/DDBJ whole genome shotgun (WGS) entry which is preliminary data.</text>
</comment>
<feature type="transmembrane region" description="Helical" evidence="1">
    <location>
        <begin position="12"/>
        <end position="34"/>
    </location>
</feature>
<name>A0A921JHT4_9BACT</name>
<gene>
    <name evidence="2" type="ORF">K8V47_00575</name>
</gene>
<dbReference type="Proteomes" id="UP000711407">
    <property type="component" value="Unassembled WGS sequence"/>
</dbReference>
<proteinExistence type="predicted"/>
<dbReference type="EMBL" id="DYXT01000005">
    <property type="protein sequence ID" value="HJE38249.1"/>
    <property type="molecule type" value="Genomic_DNA"/>
</dbReference>
<reference evidence="2" key="2">
    <citation type="submission" date="2021-09" db="EMBL/GenBank/DDBJ databases">
        <authorList>
            <person name="Gilroy R."/>
        </authorList>
    </citation>
    <scope>NUCLEOTIDE SEQUENCE</scope>
    <source>
        <strain evidence="2">4100</strain>
    </source>
</reference>
<sequence>MDKKRRNKINSWLLIGVLVLIALLLIWLTVASFFGDTDVAAFIPTLL</sequence>
<evidence type="ECO:0000313" key="2">
    <source>
        <dbReference type="EMBL" id="HJE38249.1"/>
    </source>
</evidence>
<accession>A0A921JHT4</accession>
<keyword evidence="1" id="KW-0472">Membrane</keyword>
<dbReference type="AlphaFoldDB" id="A0A921JHT4"/>
<organism evidence="2 3">
    <name type="scientific">Candidatus Amulumruptor caecigallinarius</name>
    <dbReference type="NCBI Taxonomy" id="2109911"/>
    <lineage>
        <taxon>Bacteria</taxon>
        <taxon>Pseudomonadati</taxon>
        <taxon>Bacteroidota</taxon>
        <taxon>Bacteroidia</taxon>
        <taxon>Bacteroidales</taxon>
        <taxon>Muribaculaceae</taxon>
        <taxon>Candidatus Amulumruptor</taxon>
    </lineage>
</organism>